<dbReference type="GO" id="GO:0072669">
    <property type="term" value="C:tRNA-splicing ligase complex"/>
    <property type="evidence" value="ECO:0007669"/>
    <property type="project" value="TreeGrafter"/>
</dbReference>
<gene>
    <name evidence="3" type="ORF">CHC_T00002948001</name>
</gene>
<dbReference type="Gramene" id="CDF34249">
    <property type="protein sequence ID" value="CDF34249"/>
    <property type="gene ID" value="CHC_T00002948001"/>
</dbReference>
<keyword evidence="4" id="KW-1185">Reference proteome</keyword>
<accession>R7Q883</accession>
<dbReference type="GeneID" id="17321785"/>
<reference evidence="4" key="1">
    <citation type="journal article" date="2013" name="Proc. Natl. Acad. Sci. U.S.A.">
        <title>Genome structure and metabolic features in the red seaweed Chondrus crispus shed light on evolution of the Archaeplastida.</title>
        <authorList>
            <person name="Collen J."/>
            <person name="Porcel B."/>
            <person name="Carre W."/>
            <person name="Ball S.G."/>
            <person name="Chaparro C."/>
            <person name="Tonon T."/>
            <person name="Barbeyron T."/>
            <person name="Michel G."/>
            <person name="Noel B."/>
            <person name="Valentin K."/>
            <person name="Elias M."/>
            <person name="Artiguenave F."/>
            <person name="Arun A."/>
            <person name="Aury J.M."/>
            <person name="Barbosa-Neto J.F."/>
            <person name="Bothwell J.H."/>
            <person name="Bouget F.Y."/>
            <person name="Brillet L."/>
            <person name="Cabello-Hurtado F."/>
            <person name="Capella-Gutierrez S."/>
            <person name="Charrier B."/>
            <person name="Cladiere L."/>
            <person name="Cock J.M."/>
            <person name="Coelho S.M."/>
            <person name="Colleoni C."/>
            <person name="Czjzek M."/>
            <person name="Da Silva C."/>
            <person name="Delage L."/>
            <person name="Denoeud F."/>
            <person name="Deschamps P."/>
            <person name="Dittami S.M."/>
            <person name="Gabaldon T."/>
            <person name="Gachon C.M."/>
            <person name="Groisillier A."/>
            <person name="Herve C."/>
            <person name="Jabbari K."/>
            <person name="Katinka M."/>
            <person name="Kloareg B."/>
            <person name="Kowalczyk N."/>
            <person name="Labadie K."/>
            <person name="Leblanc C."/>
            <person name="Lopez P.J."/>
            <person name="McLachlan D.H."/>
            <person name="Meslet-Cladiere L."/>
            <person name="Moustafa A."/>
            <person name="Nehr Z."/>
            <person name="Nyvall Collen P."/>
            <person name="Panaud O."/>
            <person name="Partensky F."/>
            <person name="Poulain J."/>
            <person name="Rensing S.A."/>
            <person name="Rousvoal S."/>
            <person name="Samson G."/>
            <person name="Symeonidi A."/>
            <person name="Weissenbach J."/>
            <person name="Zambounis A."/>
            <person name="Wincker P."/>
            <person name="Boyen C."/>
        </authorList>
    </citation>
    <scope>NUCLEOTIDE SEQUENCE [LARGE SCALE GENOMIC DNA]</scope>
    <source>
        <strain evidence="4">cv. Stackhouse</strain>
    </source>
</reference>
<sequence>MASERRLKESLEALGLLTPSDPAPTTPTLYPSIACTIAEELDPSFPPTPPDLESHLEPLLRRLGYLGDPASPLPVLSFLSSALCAHRILASRDVQAKLPADNRDVILAAAVSRLQAAIPHPHRAAPEDAEQLAALMQSLSLAVEKQVAESAGVDTLFGRRLLDEEEVAMEAGACESLRRELVKEHDLRKRLMLHRFEVTVGAFSQSERADNTKFDTIMEGVRQLAGEQGEVSHFEVLAAREWALRPERAVASMDESGVKNVVMGSVPDRGGRIGRGAGAKMPGFRARIPLTNDQGKGKKGKDWKGKGGKRQRGRV</sequence>
<dbReference type="Proteomes" id="UP000012073">
    <property type="component" value="Unassembled WGS sequence"/>
</dbReference>
<dbReference type="KEGG" id="ccp:CHC_T00002948001"/>
<dbReference type="Pfam" id="PF10239">
    <property type="entry name" value="DUF2465"/>
    <property type="match status" value="1"/>
</dbReference>
<organism evidence="3 4">
    <name type="scientific">Chondrus crispus</name>
    <name type="common">Carrageen Irish moss</name>
    <name type="synonym">Polymorpha crispa</name>
    <dbReference type="NCBI Taxonomy" id="2769"/>
    <lineage>
        <taxon>Eukaryota</taxon>
        <taxon>Rhodophyta</taxon>
        <taxon>Florideophyceae</taxon>
        <taxon>Rhodymeniophycidae</taxon>
        <taxon>Gigartinales</taxon>
        <taxon>Gigartinaceae</taxon>
        <taxon>Chondrus</taxon>
    </lineage>
</organism>
<name>R7Q883_CHOCR</name>
<evidence type="ECO:0000256" key="1">
    <source>
        <dbReference type="ARBA" id="ARBA00007218"/>
    </source>
</evidence>
<dbReference type="EMBL" id="HG001680">
    <property type="protein sequence ID" value="CDF34249.1"/>
    <property type="molecule type" value="Genomic_DNA"/>
</dbReference>
<dbReference type="AlphaFoldDB" id="R7Q883"/>
<dbReference type="PANTHER" id="PTHR31353">
    <property type="entry name" value="FAM98"/>
    <property type="match status" value="1"/>
</dbReference>
<dbReference type="InterPro" id="IPR018797">
    <property type="entry name" value="FAM98"/>
</dbReference>
<evidence type="ECO:0000256" key="2">
    <source>
        <dbReference type="SAM" id="MobiDB-lite"/>
    </source>
</evidence>
<feature type="region of interest" description="Disordered" evidence="2">
    <location>
        <begin position="272"/>
        <end position="315"/>
    </location>
</feature>
<protein>
    <submittedName>
        <fullName evidence="3">Uncharacterized protein</fullName>
    </submittedName>
</protein>
<dbReference type="STRING" id="2769.R7Q883"/>
<feature type="compositionally biased region" description="Basic residues" evidence="2">
    <location>
        <begin position="306"/>
        <end position="315"/>
    </location>
</feature>
<comment type="similarity">
    <text evidence="1">Belongs to the FAM98 family.</text>
</comment>
<evidence type="ECO:0000313" key="3">
    <source>
        <dbReference type="EMBL" id="CDF34249.1"/>
    </source>
</evidence>
<dbReference type="OrthoDB" id="512356at2759"/>
<dbReference type="PANTHER" id="PTHR31353:SF1">
    <property type="entry name" value="PROTEIN FAM98B"/>
    <property type="match status" value="1"/>
</dbReference>
<proteinExistence type="inferred from homology"/>
<dbReference type="RefSeq" id="XP_005714068.1">
    <property type="nucleotide sequence ID" value="XM_005714011.1"/>
</dbReference>
<evidence type="ECO:0000313" key="4">
    <source>
        <dbReference type="Proteomes" id="UP000012073"/>
    </source>
</evidence>